<proteinExistence type="predicted"/>
<dbReference type="Proteomes" id="UP000308196">
    <property type="component" value="Chromosome"/>
</dbReference>
<accession>A0A4U9UKH7</accession>
<name>A0A4U9UKH7_9SPHI</name>
<dbReference type="AlphaFoldDB" id="A0A4U9UKH7"/>
<sequence>MNMLASTGILYHKAHWNDAKFSTFVLVKQI</sequence>
<dbReference type="EMBL" id="LR590484">
    <property type="protein sequence ID" value="VTR33473.1"/>
    <property type="molecule type" value="Genomic_DNA"/>
</dbReference>
<organism evidence="1 2">
    <name type="scientific">Sphingobacterium thalpophilum</name>
    <dbReference type="NCBI Taxonomy" id="259"/>
    <lineage>
        <taxon>Bacteria</taxon>
        <taxon>Pseudomonadati</taxon>
        <taxon>Bacteroidota</taxon>
        <taxon>Sphingobacteriia</taxon>
        <taxon>Sphingobacteriales</taxon>
        <taxon>Sphingobacteriaceae</taxon>
        <taxon>Sphingobacterium</taxon>
    </lineage>
</organism>
<dbReference type="STRING" id="1123265.GCA_000686625_04092"/>
<reference evidence="1 2" key="1">
    <citation type="submission" date="2019-05" db="EMBL/GenBank/DDBJ databases">
        <authorList>
            <consortium name="Pathogen Informatics"/>
        </authorList>
    </citation>
    <scope>NUCLEOTIDE SEQUENCE [LARGE SCALE GENOMIC DNA]</scope>
    <source>
        <strain evidence="1 2">NCTC11429</strain>
    </source>
</reference>
<evidence type="ECO:0000313" key="2">
    <source>
        <dbReference type="Proteomes" id="UP000308196"/>
    </source>
</evidence>
<dbReference type="KEGG" id="stha:NCTC11429_01175"/>
<protein>
    <submittedName>
        <fullName evidence="1">Uncharacterized protein</fullName>
    </submittedName>
</protein>
<gene>
    <name evidence="1" type="ORF">NCTC11429_01175</name>
</gene>
<evidence type="ECO:0000313" key="1">
    <source>
        <dbReference type="EMBL" id="VTR33473.1"/>
    </source>
</evidence>